<sequence>MINETILNKKISIERCIVQVEKYYAQRGDAPFEYNYLLQDAIAMNLQRIGELTIDIANYLIKKKKLGLPQDSADAFVLLQRAGLISETLMQHMKGMVGFRNIVVHEYKKLDLAVMLNVIEHHLHEPLEFANLALRIME</sequence>
<dbReference type="RefSeq" id="WP_218780324.1">
    <property type="nucleotide sequence ID" value="NZ_FUKJ01000347.1"/>
</dbReference>
<dbReference type="PANTHER" id="PTHR33397:SF3">
    <property type="entry name" value="MRNA NUCLEASE HEPT"/>
    <property type="match status" value="1"/>
</dbReference>
<evidence type="ECO:0000313" key="5">
    <source>
        <dbReference type="EMBL" id="SJM94588.1"/>
    </source>
</evidence>
<dbReference type="Pfam" id="PF01934">
    <property type="entry name" value="HepT-like"/>
    <property type="match status" value="1"/>
</dbReference>
<dbReference type="Gene3D" id="1.20.120.580">
    <property type="entry name" value="bsu32300-like"/>
    <property type="match status" value="1"/>
</dbReference>
<dbReference type="AlphaFoldDB" id="A0A1R4HEB2"/>
<keyword evidence="2" id="KW-0540">Nuclease</keyword>
<evidence type="ECO:0000256" key="2">
    <source>
        <dbReference type="ARBA" id="ARBA00022722"/>
    </source>
</evidence>
<accession>A0A1R4HEB2</accession>
<keyword evidence="6" id="KW-1185">Reference proteome</keyword>
<dbReference type="GO" id="GO:0110001">
    <property type="term" value="C:toxin-antitoxin complex"/>
    <property type="evidence" value="ECO:0007669"/>
    <property type="project" value="InterPro"/>
</dbReference>
<dbReference type="EMBL" id="FUKJ01000347">
    <property type="protein sequence ID" value="SJM94588.1"/>
    <property type="molecule type" value="Genomic_DNA"/>
</dbReference>
<evidence type="ECO:0000313" key="6">
    <source>
        <dbReference type="Proteomes" id="UP000195442"/>
    </source>
</evidence>
<organism evidence="5 6">
    <name type="scientific">Crenothrix polyspora</name>
    <dbReference type="NCBI Taxonomy" id="360316"/>
    <lineage>
        <taxon>Bacteria</taxon>
        <taxon>Pseudomonadati</taxon>
        <taxon>Pseudomonadota</taxon>
        <taxon>Gammaproteobacteria</taxon>
        <taxon>Methylococcales</taxon>
        <taxon>Crenotrichaceae</taxon>
        <taxon>Crenothrix</taxon>
    </lineage>
</organism>
<dbReference type="InterPro" id="IPR052379">
    <property type="entry name" value="Type_VII_TA_RNase"/>
</dbReference>
<gene>
    <name evidence="5" type="ORF">CRENPOLYSF2_4100003</name>
</gene>
<dbReference type="GO" id="GO:0016787">
    <property type="term" value="F:hydrolase activity"/>
    <property type="evidence" value="ECO:0007669"/>
    <property type="project" value="UniProtKB-KW"/>
</dbReference>
<dbReference type="NCBIfam" id="NF047751">
    <property type="entry name" value="HepT_toxin"/>
    <property type="match status" value="1"/>
</dbReference>
<keyword evidence="3" id="KW-0378">Hydrolase</keyword>
<protein>
    <recommendedName>
        <fullName evidence="7">Toxin-antitoxin antitoxin component</fullName>
    </recommendedName>
</protein>
<evidence type="ECO:0000256" key="3">
    <source>
        <dbReference type="ARBA" id="ARBA00022801"/>
    </source>
</evidence>
<dbReference type="InterPro" id="IPR008201">
    <property type="entry name" value="HepT-like"/>
</dbReference>
<reference evidence="6" key="1">
    <citation type="submission" date="2017-02" db="EMBL/GenBank/DDBJ databases">
        <authorList>
            <person name="Daims H."/>
        </authorList>
    </citation>
    <scope>NUCLEOTIDE SEQUENCE [LARGE SCALE GENOMIC DNA]</scope>
</reference>
<evidence type="ECO:0000256" key="1">
    <source>
        <dbReference type="ARBA" id="ARBA00022649"/>
    </source>
</evidence>
<name>A0A1R4HEB2_9GAMM</name>
<comment type="similarity">
    <text evidence="4">Belongs to the HepT RNase toxin family.</text>
</comment>
<dbReference type="Proteomes" id="UP000195442">
    <property type="component" value="Unassembled WGS sequence"/>
</dbReference>
<dbReference type="PANTHER" id="PTHR33397">
    <property type="entry name" value="UPF0331 PROTEIN YUTE"/>
    <property type="match status" value="1"/>
</dbReference>
<dbReference type="InterPro" id="IPR037038">
    <property type="entry name" value="HepT-like_sf"/>
</dbReference>
<keyword evidence="1" id="KW-1277">Toxin-antitoxin system</keyword>
<dbReference type="GO" id="GO:0004540">
    <property type="term" value="F:RNA nuclease activity"/>
    <property type="evidence" value="ECO:0007669"/>
    <property type="project" value="InterPro"/>
</dbReference>
<proteinExistence type="inferred from homology"/>
<evidence type="ECO:0008006" key="7">
    <source>
        <dbReference type="Google" id="ProtNLM"/>
    </source>
</evidence>
<evidence type="ECO:0000256" key="4">
    <source>
        <dbReference type="ARBA" id="ARBA00024207"/>
    </source>
</evidence>